<dbReference type="SUPFAM" id="SSF55729">
    <property type="entry name" value="Acyl-CoA N-acyltransferases (Nat)"/>
    <property type="match status" value="1"/>
</dbReference>
<dbReference type="Proteomes" id="UP000402241">
    <property type="component" value="Chromosome"/>
</dbReference>
<dbReference type="GO" id="GO:1990189">
    <property type="term" value="F:protein N-terminal-serine acetyltransferase activity"/>
    <property type="evidence" value="ECO:0007669"/>
    <property type="project" value="TreeGrafter"/>
</dbReference>
<accession>A0AAJ3DIE4</accession>
<reference evidence="3 4" key="1">
    <citation type="submission" date="2019-10" db="EMBL/GenBank/DDBJ databases">
        <title>Genome Sequence of Micromonospora terminaliae DSM 101760.</title>
        <authorList>
            <person name="Guo L."/>
        </authorList>
    </citation>
    <scope>NUCLEOTIDE SEQUENCE [LARGE SCALE GENOMIC DNA]</scope>
    <source>
        <strain evidence="3 4">DSM 101760</strain>
    </source>
</reference>
<evidence type="ECO:0000313" key="2">
    <source>
        <dbReference type="EMBL" id="NES27662.1"/>
    </source>
</evidence>
<organism evidence="2 5">
    <name type="scientific">Micromonospora terminaliae</name>
    <dbReference type="NCBI Taxonomy" id="1914461"/>
    <lineage>
        <taxon>Bacteria</taxon>
        <taxon>Bacillati</taxon>
        <taxon>Actinomycetota</taxon>
        <taxon>Actinomycetes</taxon>
        <taxon>Micromonosporales</taxon>
        <taxon>Micromonosporaceae</taxon>
        <taxon>Micromonospora</taxon>
    </lineage>
</organism>
<dbReference type="GO" id="GO:0008999">
    <property type="term" value="F:protein-N-terminal-alanine acetyltransferase activity"/>
    <property type="evidence" value="ECO:0007669"/>
    <property type="project" value="TreeGrafter"/>
</dbReference>
<dbReference type="RefSeq" id="WP_154226886.1">
    <property type="nucleotide sequence ID" value="NZ_CP045309.1"/>
</dbReference>
<dbReference type="PROSITE" id="PS51186">
    <property type="entry name" value="GNAT"/>
    <property type="match status" value="1"/>
</dbReference>
<dbReference type="PANTHER" id="PTHR43441">
    <property type="entry name" value="RIBOSOMAL-PROTEIN-SERINE ACETYLTRANSFERASE"/>
    <property type="match status" value="1"/>
</dbReference>
<dbReference type="InterPro" id="IPR000182">
    <property type="entry name" value="GNAT_dom"/>
</dbReference>
<dbReference type="InterPro" id="IPR051908">
    <property type="entry name" value="Ribosomal_N-acetyltransferase"/>
</dbReference>
<dbReference type="Proteomes" id="UP000477779">
    <property type="component" value="Unassembled WGS sequence"/>
</dbReference>
<dbReference type="Gene3D" id="3.40.630.30">
    <property type="match status" value="1"/>
</dbReference>
<name>A0AAJ3DIE4_9ACTN</name>
<protein>
    <submittedName>
        <fullName evidence="2">GNAT family N-acetyltransferase</fullName>
    </submittedName>
</protein>
<feature type="domain" description="N-acetyltransferase" evidence="1">
    <location>
        <begin position="27"/>
        <end position="189"/>
    </location>
</feature>
<dbReference type="EMBL" id="JAAHBZ010000003">
    <property type="protein sequence ID" value="NES27662.1"/>
    <property type="molecule type" value="Genomic_DNA"/>
</dbReference>
<sequence length="190" mass="20868">MPLLTTPALPPGTLAGRPQPDLDAGDLLLRPWHPDDGQAVLAAYADPAIRRWHCRTMSGDEARDWIDAWPRRWHQETDASWAVTDHAGVLGQVGLRAVDLYEGEAAVSYWVLPAARGQRVAARALTALTAFAFDRLGLHRLGLRHSTANGASCQVAQRAGFHLEGTNRGAARHTDGWHDMHVHARLRTDT</sequence>
<dbReference type="PANTHER" id="PTHR43441:SF10">
    <property type="entry name" value="ACETYLTRANSFERASE"/>
    <property type="match status" value="1"/>
</dbReference>
<gene>
    <name evidence="2" type="ORF">G3561_08850</name>
    <name evidence="3" type="ORF">GCE86_11195</name>
</gene>
<dbReference type="Pfam" id="PF13302">
    <property type="entry name" value="Acetyltransf_3"/>
    <property type="match status" value="1"/>
</dbReference>
<evidence type="ECO:0000313" key="3">
    <source>
        <dbReference type="EMBL" id="QGL47541.1"/>
    </source>
</evidence>
<keyword evidence="4" id="KW-1185">Reference proteome</keyword>
<evidence type="ECO:0000313" key="4">
    <source>
        <dbReference type="Proteomes" id="UP000402241"/>
    </source>
</evidence>
<reference evidence="2 5" key="2">
    <citation type="submission" date="2020-02" db="EMBL/GenBank/DDBJ databases">
        <title>WGS of Micromonospora spp. isolated from hot spring.</title>
        <authorList>
            <person name="Thawai C."/>
        </authorList>
    </citation>
    <scope>NUCLEOTIDE SEQUENCE [LARGE SCALE GENOMIC DNA]</scope>
    <source>
        <strain evidence="2 5">TMS7</strain>
    </source>
</reference>
<dbReference type="AlphaFoldDB" id="A0AAJ3DIE4"/>
<dbReference type="InterPro" id="IPR016181">
    <property type="entry name" value="Acyl_CoA_acyltransferase"/>
</dbReference>
<dbReference type="EMBL" id="CP045309">
    <property type="protein sequence ID" value="QGL47541.1"/>
    <property type="molecule type" value="Genomic_DNA"/>
</dbReference>
<dbReference type="GO" id="GO:0005737">
    <property type="term" value="C:cytoplasm"/>
    <property type="evidence" value="ECO:0007669"/>
    <property type="project" value="TreeGrafter"/>
</dbReference>
<evidence type="ECO:0000259" key="1">
    <source>
        <dbReference type="PROSITE" id="PS51186"/>
    </source>
</evidence>
<proteinExistence type="predicted"/>
<evidence type="ECO:0000313" key="5">
    <source>
        <dbReference type="Proteomes" id="UP000477779"/>
    </source>
</evidence>